<evidence type="ECO:0000313" key="6">
    <source>
        <dbReference type="RefSeq" id="XP_036361197.1"/>
    </source>
</evidence>
<keyword evidence="1" id="KW-0175">Coiled coil</keyword>
<dbReference type="RefSeq" id="XP_036361196.1">
    <property type="nucleotide sequence ID" value="XM_036505303.1"/>
</dbReference>
<feature type="coiled-coil region" evidence="1">
    <location>
        <begin position="209"/>
        <end position="265"/>
    </location>
</feature>
<dbReference type="RefSeq" id="XP_029639951.1">
    <property type="nucleotide sequence ID" value="XM_029784091.2"/>
</dbReference>
<name>A0A6P7SNU8_9MOLL</name>
<evidence type="ECO:0000313" key="5">
    <source>
        <dbReference type="RefSeq" id="XP_036361196.1"/>
    </source>
</evidence>
<dbReference type="Proteomes" id="UP000515154">
    <property type="component" value="Linkage group LG8"/>
</dbReference>
<gene>
    <name evidence="3 4 5 6" type="primary">LOC115214988</name>
</gene>
<evidence type="ECO:0000256" key="1">
    <source>
        <dbReference type="SAM" id="Coils"/>
    </source>
</evidence>
<sequence>MESSQKHWVQELFPPAFQYSEDDFSLICNPKYTSRISSKSPGITPNEIKDIYQKVAEINLAKKIAEEKKAADIKQRENDMEYLFGGKNLEPKAKISGKRVVWTSDELSILRSEQESVKKENTEMKVRLQKQETYIKQLEGKATVLTTISNEALENISNLKKVNEQQHIYITSLKTELKSANSTIECLYKINSELSEEWEKLLKKSSELKVLLNKKQNEYEKIVKQLENTKLDLSKKLELNIEKLKATYKSKLELLSDQLNNYQSKYLSEHQQHSVSKKELQNLVQHFLKLSSNSDQVPPDQVQRFHYAL</sequence>
<proteinExistence type="predicted"/>
<dbReference type="KEGG" id="osn:115214988"/>
<dbReference type="RefSeq" id="XP_036361197.1">
    <property type="nucleotide sequence ID" value="XM_036505304.1"/>
</dbReference>
<evidence type="ECO:0000313" key="4">
    <source>
        <dbReference type="RefSeq" id="XP_029639951.1"/>
    </source>
</evidence>
<keyword evidence="2" id="KW-1185">Reference proteome</keyword>
<evidence type="ECO:0000313" key="3">
    <source>
        <dbReference type="RefSeq" id="XP_029639950.1"/>
    </source>
</evidence>
<evidence type="ECO:0000313" key="2">
    <source>
        <dbReference type="Proteomes" id="UP000515154"/>
    </source>
</evidence>
<dbReference type="AlphaFoldDB" id="A0A6P7SNU8"/>
<accession>A0A6P7SNU8</accession>
<protein>
    <submittedName>
        <fullName evidence="3 4">Uncharacterized protein LOC115214988</fullName>
    </submittedName>
</protein>
<dbReference type="RefSeq" id="XP_029639950.1">
    <property type="nucleotide sequence ID" value="XM_029784090.2"/>
</dbReference>
<reference evidence="3 4" key="1">
    <citation type="submission" date="2025-08" db="UniProtKB">
        <authorList>
            <consortium name="RefSeq"/>
        </authorList>
    </citation>
    <scope>IDENTIFICATION</scope>
</reference>
<organism evidence="2 3">
    <name type="scientific">Octopus sinensis</name>
    <name type="common">East Asian common octopus</name>
    <dbReference type="NCBI Taxonomy" id="2607531"/>
    <lineage>
        <taxon>Eukaryota</taxon>
        <taxon>Metazoa</taxon>
        <taxon>Spiralia</taxon>
        <taxon>Lophotrochozoa</taxon>
        <taxon>Mollusca</taxon>
        <taxon>Cephalopoda</taxon>
        <taxon>Coleoidea</taxon>
        <taxon>Octopodiformes</taxon>
        <taxon>Octopoda</taxon>
        <taxon>Incirrata</taxon>
        <taxon>Octopodidae</taxon>
        <taxon>Octopus</taxon>
    </lineage>
</organism>